<proteinExistence type="predicted"/>
<dbReference type="AlphaFoldDB" id="A0A0R1UWC0"/>
<dbReference type="STRING" id="1423753.FD28_GL001756"/>
<sequence length="175" mass="19531">MMNFCPKCGTAVEAGARFCPKCGFDLQTTASQTSTVNQATSQVTPPTQPSWSAQAGTAVDYQSNLGFIGATKQYFQNYVNFNGRMSRANYWWAYLAATLIALAWLFLDAAFDSKIFSTIGGLVMFMPNITGMVRRLHDSNHSTWSVFWLFVPIVGWIYFFILLLQAGDQEANRFG</sequence>
<keyword evidence="1" id="KW-0812">Transmembrane</keyword>
<evidence type="ECO:0000313" key="4">
    <source>
        <dbReference type="Proteomes" id="UP000051580"/>
    </source>
</evidence>
<feature type="transmembrane region" description="Helical" evidence="1">
    <location>
        <begin position="113"/>
        <end position="133"/>
    </location>
</feature>
<comment type="caution">
    <text evidence="3">The sequence shown here is derived from an EMBL/GenBank/DDBJ whole genome shotgun (WGS) entry which is preliminary data.</text>
</comment>
<dbReference type="Proteomes" id="UP000051580">
    <property type="component" value="Unassembled WGS sequence"/>
</dbReference>
<name>A0A0R1UWC0_9LACO</name>
<dbReference type="EMBL" id="AZFS01000018">
    <property type="protein sequence ID" value="KRL97326.1"/>
    <property type="molecule type" value="Genomic_DNA"/>
</dbReference>
<feature type="transmembrane region" description="Helical" evidence="1">
    <location>
        <begin position="145"/>
        <end position="166"/>
    </location>
</feature>
<organism evidence="3 4">
    <name type="scientific">Levilactobacillus hammesii DSM 16381</name>
    <dbReference type="NCBI Taxonomy" id="1423753"/>
    <lineage>
        <taxon>Bacteria</taxon>
        <taxon>Bacillati</taxon>
        <taxon>Bacillota</taxon>
        <taxon>Bacilli</taxon>
        <taxon>Lactobacillales</taxon>
        <taxon>Lactobacillaceae</taxon>
        <taxon>Levilactobacillus</taxon>
    </lineage>
</organism>
<keyword evidence="1" id="KW-1133">Transmembrane helix</keyword>
<dbReference type="InterPro" id="IPR026870">
    <property type="entry name" value="Zinc_ribbon_dom"/>
</dbReference>
<dbReference type="PATRIC" id="fig|1423753.3.peg.1824"/>
<protein>
    <recommendedName>
        <fullName evidence="2">Zinc-ribbon domain-containing protein</fullName>
    </recommendedName>
</protein>
<keyword evidence="1" id="KW-0472">Membrane</keyword>
<gene>
    <name evidence="3" type="ORF">FD28_GL001756</name>
</gene>
<keyword evidence="4" id="KW-1185">Reference proteome</keyword>
<evidence type="ECO:0000259" key="2">
    <source>
        <dbReference type="Pfam" id="PF13240"/>
    </source>
</evidence>
<dbReference type="InterPro" id="IPR008523">
    <property type="entry name" value="DUF805"/>
</dbReference>
<evidence type="ECO:0000256" key="1">
    <source>
        <dbReference type="SAM" id="Phobius"/>
    </source>
</evidence>
<dbReference type="Pfam" id="PF05656">
    <property type="entry name" value="DUF805"/>
    <property type="match status" value="1"/>
</dbReference>
<dbReference type="Pfam" id="PF13240">
    <property type="entry name" value="Zn_Ribbon_1"/>
    <property type="match status" value="1"/>
</dbReference>
<feature type="transmembrane region" description="Helical" evidence="1">
    <location>
        <begin position="90"/>
        <end position="107"/>
    </location>
</feature>
<dbReference type="PANTHER" id="PTHR34980">
    <property type="entry name" value="INNER MEMBRANE PROTEIN-RELATED-RELATED"/>
    <property type="match status" value="1"/>
</dbReference>
<evidence type="ECO:0000313" key="3">
    <source>
        <dbReference type="EMBL" id="KRL97326.1"/>
    </source>
</evidence>
<dbReference type="PANTHER" id="PTHR34980:SF2">
    <property type="entry name" value="INNER MEMBRANE PROTEIN YHAH-RELATED"/>
    <property type="match status" value="1"/>
</dbReference>
<feature type="domain" description="Zinc-ribbon" evidence="2">
    <location>
        <begin position="4"/>
        <end position="26"/>
    </location>
</feature>
<accession>A0A0R1UWC0</accession>
<dbReference type="GO" id="GO:0005886">
    <property type="term" value="C:plasma membrane"/>
    <property type="evidence" value="ECO:0007669"/>
    <property type="project" value="TreeGrafter"/>
</dbReference>
<reference evidence="3 4" key="1">
    <citation type="journal article" date="2015" name="Genome Announc.">
        <title>Expanding the biotechnology potential of lactobacilli through comparative genomics of 213 strains and associated genera.</title>
        <authorList>
            <person name="Sun Z."/>
            <person name="Harris H.M."/>
            <person name="McCann A."/>
            <person name="Guo C."/>
            <person name="Argimon S."/>
            <person name="Zhang W."/>
            <person name="Yang X."/>
            <person name="Jeffery I.B."/>
            <person name="Cooney J.C."/>
            <person name="Kagawa T.F."/>
            <person name="Liu W."/>
            <person name="Song Y."/>
            <person name="Salvetti E."/>
            <person name="Wrobel A."/>
            <person name="Rasinkangas P."/>
            <person name="Parkhill J."/>
            <person name="Rea M.C."/>
            <person name="O'Sullivan O."/>
            <person name="Ritari J."/>
            <person name="Douillard F.P."/>
            <person name="Paul Ross R."/>
            <person name="Yang R."/>
            <person name="Briner A.E."/>
            <person name="Felis G.E."/>
            <person name="de Vos W.M."/>
            <person name="Barrangou R."/>
            <person name="Klaenhammer T.R."/>
            <person name="Caufield P.W."/>
            <person name="Cui Y."/>
            <person name="Zhang H."/>
            <person name="O'Toole P.W."/>
        </authorList>
    </citation>
    <scope>NUCLEOTIDE SEQUENCE [LARGE SCALE GENOMIC DNA]</scope>
    <source>
        <strain evidence="3 4">DSM 16381</strain>
    </source>
</reference>